<dbReference type="EMBL" id="LAZR01002652">
    <property type="protein sequence ID" value="KKN27273.1"/>
    <property type="molecule type" value="Genomic_DNA"/>
</dbReference>
<organism evidence="1">
    <name type="scientific">marine sediment metagenome</name>
    <dbReference type="NCBI Taxonomy" id="412755"/>
    <lineage>
        <taxon>unclassified sequences</taxon>
        <taxon>metagenomes</taxon>
        <taxon>ecological metagenomes</taxon>
    </lineage>
</organism>
<dbReference type="AlphaFoldDB" id="A0A0F9SD32"/>
<accession>A0A0F9SD32</accession>
<evidence type="ECO:0000313" key="1">
    <source>
        <dbReference type="EMBL" id="KKN27273.1"/>
    </source>
</evidence>
<proteinExistence type="predicted"/>
<comment type="caution">
    <text evidence="1">The sequence shown here is derived from an EMBL/GenBank/DDBJ whole genome shotgun (WGS) entry which is preliminary data.</text>
</comment>
<reference evidence="1" key="1">
    <citation type="journal article" date="2015" name="Nature">
        <title>Complex archaea that bridge the gap between prokaryotes and eukaryotes.</title>
        <authorList>
            <person name="Spang A."/>
            <person name="Saw J.H."/>
            <person name="Jorgensen S.L."/>
            <person name="Zaremba-Niedzwiedzka K."/>
            <person name="Martijn J."/>
            <person name="Lind A.E."/>
            <person name="van Eijk R."/>
            <person name="Schleper C."/>
            <person name="Guy L."/>
            <person name="Ettema T.J."/>
        </authorList>
    </citation>
    <scope>NUCLEOTIDE SEQUENCE</scope>
</reference>
<gene>
    <name evidence="1" type="ORF">LCGC14_0866270</name>
</gene>
<name>A0A0F9SD32_9ZZZZ</name>
<protein>
    <submittedName>
        <fullName evidence="1">Uncharacterized protein</fullName>
    </submittedName>
</protein>
<sequence>MIKKFIIILLLCSVCSADSLSFSSNAGEWTPLLKYRTDQQKYYSACQTLENMIPLPQGATIRRPGTKYIAETKSSGTARLIAFEYATTDTYIIEMTNLAMRFYRNGGQIQDSGSAFEVVTVFTTSQLRDIQFVQINDVMYMVHPNVHPQKLTRAGHTSWTIADVDFQKGPFTDENTTTTTISASAKTGTVTLTASVSLFNSNHIGSLWKLIHIKAAERISGSHSGDGNSSTITVQEGREWEFVTHGTWTGRMVLEKNYNSEGWLTEYATDSANDDNRHEVGIEDEGEALYRVTMENHSAGTATYSFIAYALPIDGVVTITAVASATSATATVQATLGNTIATKRWAEGAWNIENGYPRTVGLFQNRAMYGGTDFDPIGLWLSASAGDYENMYLPTASPDDDDAIVYVVASAKQNPIEWVLDSDNIMVGTNGGIIQVGDLGSDGPVTGDNIASRAQTGLGSAHIMPQRIEDAILFVERNGAKIRRLIYSLEKDSYSALDMTILSEHFFDSEIVEIAVQNRPEPILWCVLTDGTLLGMTFQQEHDVVAWHTHPIDGDVESVAVIPSTSSDEDEVWLSIERTIDSSSVTYVEQMQPQDWGSDQDDMWFVDSGLQYDSTPATTISGLGHLEGELVQVFGDGGYFEEETVVSGSITISQAVSQAQIGLGYTSNLETMPFEVFSRSNSTVGRSKRITNIGIGFFNSLQCEYGWDGGVFYPVQMYVSDGTLTGGAPELVNRFIPDIPFAGNSDVEAAIWLRQTKPYPMGITAITAEVDYGD</sequence>